<dbReference type="Proteomes" id="UP001222932">
    <property type="component" value="Unassembled WGS sequence"/>
</dbReference>
<dbReference type="EMBL" id="BTCM01000003">
    <property type="protein sequence ID" value="GMK56494.1"/>
    <property type="molecule type" value="Genomic_DNA"/>
</dbReference>
<dbReference type="AlphaFoldDB" id="A0AAD3TTW4"/>
<sequence>MDTGQDTTDKDATDKDTTDKDTKGKDIKGTDDTMDTDKEYKDKFMAAVAQLQQDHEIGRADVVPLVESMKLMPEATARYSELIERIMVLQLAAVRLDNQRDGSQLH</sequence>
<evidence type="ECO:0000256" key="1">
    <source>
        <dbReference type="SAM" id="MobiDB-lite"/>
    </source>
</evidence>
<organism evidence="2 3">
    <name type="scientific">Cutaneotrichosporon spelunceum</name>
    <dbReference type="NCBI Taxonomy" id="1672016"/>
    <lineage>
        <taxon>Eukaryota</taxon>
        <taxon>Fungi</taxon>
        <taxon>Dikarya</taxon>
        <taxon>Basidiomycota</taxon>
        <taxon>Agaricomycotina</taxon>
        <taxon>Tremellomycetes</taxon>
        <taxon>Trichosporonales</taxon>
        <taxon>Trichosporonaceae</taxon>
        <taxon>Cutaneotrichosporon</taxon>
    </lineage>
</organism>
<proteinExistence type="predicted"/>
<accession>A0AAD3TTW4</accession>
<gene>
    <name evidence="2" type="ORF">CspeluHIS016_0303340</name>
</gene>
<reference evidence="2" key="1">
    <citation type="journal article" date="2023" name="BMC Genomics">
        <title>Chromosome-level genome assemblies of Cutaneotrichosporon spp. (Trichosporonales, Basidiomycota) reveal imbalanced evolution between nucleotide sequences and chromosome synteny.</title>
        <authorList>
            <person name="Kobayashi Y."/>
            <person name="Kayamori A."/>
            <person name="Aoki K."/>
            <person name="Shiwa Y."/>
            <person name="Matsutani M."/>
            <person name="Fujita N."/>
            <person name="Sugita T."/>
            <person name="Iwasaki W."/>
            <person name="Tanaka N."/>
            <person name="Takashima M."/>
        </authorList>
    </citation>
    <scope>NUCLEOTIDE SEQUENCE</scope>
    <source>
        <strain evidence="2">HIS016</strain>
    </source>
</reference>
<keyword evidence="3" id="KW-1185">Reference proteome</keyword>
<comment type="caution">
    <text evidence="2">The sequence shown here is derived from an EMBL/GenBank/DDBJ whole genome shotgun (WGS) entry which is preliminary data.</text>
</comment>
<protein>
    <submittedName>
        <fullName evidence="2">Uncharacterized protein</fullName>
    </submittedName>
</protein>
<evidence type="ECO:0000313" key="2">
    <source>
        <dbReference type="EMBL" id="GMK56494.1"/>
    </source>
</evidence>
<feature type="compositionally biased region" description="Basic and acidic residues" evidence="1">
    <location>
        <begin position="7"/>
        <end position="36"/>
    </location>
</feature>
<name>A0AAD3TTW4_9TREE</name>
<evidence type="ECO:0000313" key="3">
    <source>
        <dbReference type="Proteomes" id="UP001222932"/>
    </source>
</evidence>
<feature type="region of interest" description="Disordered" evidence="1">
    <location>
        <begin position="1"/>
        <end position="36"/>
    </location>
</feature>
<reference evidence="2" key="2">
    <citation type="submission" date="2023-06" db="EMBL/GenBank/DDBJ databases">
        <authorList>
            <person name="Kobayashi Y."/>
            <person name="Kayamori A."/>
            <person name="Aoki K."/>
            <person name="Shiwa Y."/>
            <person name="Fujita N."/>
            <person name="Sugita T."/>
            <person name="Iwasaki W."/>
            <person name="Tanaka N."/>
            <person name="Takashima M."/>
        </authorList>
    </citation>
    <scope>NUCLEOTIDE SEQUENCE</scope>
    <source>
        <strain evidence="2">HIS016</strain>
    </source>
</reference>